<dbReference type="EMBL" id="JAFBCP010000001">
    <property type="protein sequence ID" value="MBM7815311.1"/>
    <property type="molecule type" value="Genomic_DNA"/>
</dbReference>
<feature type="DNA-binding region" description="H-T-H motif" evidence="4">
    <location>
        <begin position="40"/>
        <end position="59"/>
    </location>
</feature>
<dbReference type="InterPro" id="IPR036271">
    <property type="entry name" value="Tet_transcr_reg_TetR-rel_C_sf"/>
</dbReference>
<accession>A0ABS2SGC9</accession>
<feature type="domain" description="HTH tetR-type" evidence="5">
    <location>
        <begin position="18"/>
        <end position="77"/>
    </location>
</feature>
<dbReference type="PANTHER" id="PTHR30055">
    <property type="entry name" value="HTH-TYPE TRANSCRIPTIONAL REGULATOR RUTR"/>
    <property type="match status" value="1"/>
</dbReference>
<dbReference type="RefSeq" id="WP_239530295.1">
    <property type="nucleotide sequence ID" value="NZ_BAAAIM010000005.1"/>
</dbReference>
<dbReference type="Gene3D" id="1.10.357.10">
    <property type="entry name" value="Tetracycline Repressor, domain 2"/>
    <property type="match status" value="1"/>
</dbReference>
<evidence type="ECO:0000313" key="7">
    <source>
        <dbReference type="Proteomes" id="UP000809290"/>
    </source>
</evidence>
<dbReference type="InterPro" id="IPR009057">
    <property type="entry name" value="Homeodomain-like_sf"/>
</dbReference>
<sequence length="199" mass="22625">MKSVTQDGRALRWDAHRKERRRELLRMVRHSVADLGPDASMDQICEATGTSKTVLYRYFGDRAGLVDDMGQWAMKVITQQLDRAATPDMSPREALTHMIAAFVDLASSRPHVYRFCDRGVTHQTGQQTFFDAIAQLLCARMNFTQPEQYMWARGALGFVRACTDEWLTKPTDPHTFATHLSTWLWESAPATDNVEGKNS</sequence>
<comment type="caution">
    <text evidence="6">The sequence shown here is derived from an EMBL/GenBank/DDBJ whole genome shotgun (WGS) entry which is preliminary data.</text>
</comment>
<dbReference type="Proteomes" id="UP000809290">
    <property type="component" value="Unassembled WGS sequence"/>
</dbReference>
<dbReference type="SUPFAM" id="SSF46689">
    <property type="entry name" value="Homeodomain-like"/>
    <property type="match status" value="1"/>
</dbReference>
<dbReference type="SUPFAM" id="SSF48498">
    <property type="entry name" value="Tetracyclin repressor-like, C-terminal domain"/>
    <property type="match status" value="1"/>
</dbReference>
<evidence type="ECO:0000256" key="3">
    <source>
        <dbReference type="ARBA" id="ARBA00023163"/>
    </source>
</evidence>
<gene>
    <name evidence="6" type="ORF">JOE56_000005</name>
</gene>
<evidence type="ECO:0000313" key="6">
    <source>
        <dbReference type="EMBL" id="MBM7815311.1"/>
    </source>
</evidence>
<keyword evidence="3" id="KW-0804">Transcription</keyword>
<evidence type="ECO:0000256" key="4">
    <source>
        <dbReference type="PROSITE-ProRule" id="PRU00335"/>
    </source>
</evidence>
<organism evidence="6 7">
    <name type="scientific">Brevibacterium paucivorans</name>
    <dbReference type="NCBI Taxonomy" id="170994"/>
    <lineage>
        <taxon>Bacteria</taxon>
        <taxon>Bacillati</taxon>
        <taxon>Actinomycetota</taxon>
        <taxon>Actinomycetes</taxon>
        <taxon>Micrococcales</taxon>
        <taxon>Brevibacteriaceae</taxon>
        <taxon>Brevibacterium</taxon>
    </lineage>
</organism>
<dbReference type="PROSITE" id="PS50977">
    <property type="entry name" value="HTH_TETR_2"/>
    <property type="match status" value="1"/>
</dbReference>
<dbReference type="Pfam" id="PF00440">
    <property type="entry name" value="TetR_N"/>
    <property type="match status" value="1"/>
</dbReference>
<evidence type="ECO:0000259" key="5">
    <source>
        <dbReference type="PROSITE" id="PS50977"/>
    </source>
</evidence>
<reference evidence="6 7" key="1">
    <citation type="submission" date="2021-01" db="EMBL/GenBank/DDBJ databases">
        <title>Sequencing the genomes of 1000 actinobacteria strains.</title>
        <authorList>
            <person name="Klenk H.-P."/>
        </authorList>
    </citation>
    <scope>NUCLEOTIDE SEQUENCE [LARGE SCALE GENOMIC DNA]</scope>
    <source>
        <strain evidence="6 7">DSM 13657</strain>
    </source>
</reference>
<keyword evidence="7" id="KW-1185">Reference proteome</keyword>
<protein>
    <submittedName>
        <fullName evidence="6">AcrR family transcriptional regulator</fullName>
    </submittedName>
</protein>
<evidence type="ECO:0000256" key="1">
    <source>
        <dbReference type="ARBA" id="ARBA00023015"/>
    </source>
</evidence>
<evidence type="ECO:0000256" key="2">
    <source>
        <dbReference type="ARBA" id="ARBA00023125"/>
    </source>
</evidence>
<keyword evidence="2 4" id="KW-0238">DNA-binding</keyword>
<keyword evidence="1" id="KW-0805">Transcription regulation</keyword>
<dbReference type="InterPro" id="IPR050109">
    <property type="entry name" value="HTH-type_TetR-like_transc_reg"/>
</dbReference>
<proteinExistence type="predicted"/>
<name>A0ABS2SGC9_9MICO</name>
<dbReference type="PANTHER" id="PTHR30055:SF234">
    <property type="entry name" value="HTH-TYPE TRANSCRIPTIONAL REGULATOR BETI"/>
    <property type="match status" value="1"/>
</dbReference>
<dbReference type="InterPro" id="IPR001647">
    <property type="entry name" value="HTH_TetR"/>
</dbReference>